<keyword evidence="16 17" id="KW-0472">Membrane</keyword>
<dbReference type="Pfam" id="PF01786">
    <property type="entry name" value="AOX"/>
    <property type="match status" value="1"/>
</dbReference>
<dbReference type="FunFam" id="1.20.1260.140:FF:000001">
    <property type="entry name" value="Ubiquinol oxidase"/>
    <property type="match status" value="1"/>
</dbReference>
<evidence type="ECO:0000256" key="5">
    <source>
        <dbReference type="ARBA" id="ARBA00022448"/>
    </source>
</evidence>
<evidence type="ECO:0000256" key="6">
    <source>
        <dbReference type="ARBA" id="ARBA00022660"/>
    </source>
</evidence>
<evidence type="ECO:0000256" key="17">
    <source>
        <dbReference type="RuleBase" id="RU003779"/>
    </source>
</evidence>
<protein>
    <recommendedName>
        <fullName evidence="17">Ubiquinol oxidase</fullName>
        <ecNumber evidence="17">1.10.3.11</ecNumber>
    </recommendedName>
</protein>
<dbReference type="Pfam" id="PF12315">
    <property type="entry name" value="DA1-like"/>
    <property type="match status" value="1"/>
</dbReference>
<dbReference type="GO" id="GO:0098803">
    <property type="term" value="C:respiratory chain complex"/>
    <property type="evidence" value="ECO:0007669"/>
    <property type="project" value="UniProtKB-UniRule"/>
</dbReference>
<sequence length="728" mass="83336">MNHLLAKSVMRRLISGGGSIRSASPAPALTIFRAVTESATARRESLVYVRGGGVELMKRMMSSEAVKVTEEKKEVKEEKKKSESNVVVSSYWGVARPRITKEDGTEWPWNCFMPWETYQADLSIDLGKHHVPKTFLDKVAYKTVKLLRIPTDVFFQRRYGCRAMMLETVAAVPGMVGGMLLHLRSLRKFQQSGGWIKALLEEAENERMHLMTMVELVKPKWYERFLVLTVQGVFFNAFFVLYMMSPKVAHRVVGYLEEEAIHSYTEYLKDIESGAIENVPAPAIAIDYWRLPKDAKLKDVITVIRADEAHHRDVNHFASDIHFQGKELRDAPAPLDLLELLPVGNLGHLGFCVLAYEMEYNSGYIDGGYGAFTFKNPLSEYENEDVHYAANYTIPEANSPEMNSEESSYTEEDEQHTGSIQGSMKYIDESMRKTSMTKGKRWWGKLFSGLNIIKKFNLFDAASWESSTSKWDYNCQADKVCDVCEEALGNTRYINLSDGRKLCSECHSTAIMDTETCIPLFQEVYRFFEGLNMEIIKDIPIFLVDKHEINKIRYEFGGKDHPGYPLGMATCRAGLVVQSVARSFQRGDNIHVVKEVQYIQRIYEVTSLLLVYGFPRLAIGATLAHEMMHSWMRIEGYKGLREEVEEGICEVMAHRWLDWHAFIGDDFLHTTPEQAQFLRNLKEVLKNDIERNYCKTYGGGFRDAKWAIERFGLKYTMSHVAQTGNFPQ</sequence>
<comment type="catalytic activity">
    <reaction evidence="1 17">
        <text>2 a ubiquinol + O2 = 2 a ubiquinone + 2 H2O</text>
        <dbReference type="Rhea" id="RHEA:30255"/>
        <dbReference type="Rhea" id="RHEA-COMP:9565"/>
        <dbReference type="Rhea" id="RHEA-COMP:9566"/>
        <dbReference type="ChEBI" id="CHEBI:15377"/>
        <dbReference type="ChEBI" id="CHEBI:15379"/>
        <dbReference type="ChEBI" id="CHEBI:16389"/>
        <dbReference type="ChEBI" id="CHEBI:17976"/>
        <dbReference type="EC" id="1.10.3.11"/>
    </reaction>
</comment>
<dbReference type="CDD" id="cd01053">
    <property type="entry name" value="AOX"/>
    <property type="match status" value="1"/>
</dbReference>
<keyword evidence="7 17" id="KW-0812">Transmembrane</keyword>
<feature type="coiled-coil region" evidence="18">
    <location>
        <begin position="58"/>
        <end position="85"/>
    </location>
</feature>
<evidence type="ECO:0000256" key="15">
    <source>
        <dbReference type="ARBA" id="ARBA00023128"/>
    </source>
</evidence>
<keyword evidence="11 17" id="KW-0249">Electron transport</keyword>
<comment type="cofactor">
    <cofactor evidence="17">
        <name>Fe cation</name>
        <dbReference type="ChEBI" id="CHEBI:24875"/>
    </cofactor>
    <text evidence="17">Binds 2 iron ions per subunit.</text>
</comment>
<feature type="domain" description="Protein DA1-like" evidence="21">
    <location>
        <begin position="530"/>
        <end position="722"/>
    </location>
</feature>
<keyword evidence="15" id="KW-0496">Mitochondrion</keyword>
<organism evidence="22">
    <name type="scientific">Daucus carota subsp. sativus</name>
    <name type="common">Carrot</name>
    <dbReference type="NCBI Taxonomy" id="79200"/>
    <lineage>
        <taxon>Eukaryota</taxon>
        <taxon>Viridiplantae</taxon>
        <taxon>Streptophyta</taxon>
        <taxon>Embryophyta</taxon>
        <taxon>Tracheophyta</taxon>
        <taxon>Spermatophyta</taxon>
        <taxon>Magnoliopsida</taxon>
        <taxon>eudicotyledons</taxon>
        <taxon>Gunneridae</taxon>
        <taxon>Pentapetalae</taxon>
        <taxon>asterids</taxon>
        <taxon>campanulids</taxon>
        <taxon>Apiales</taxon>
        <taxon>Apiaceae</taxon>
        <taxon>Apioideae</taxon>
        <taxon>Scandiceae</taxon>
        <taxon>Daucinae</taxon>
        <taxon>Daucus</taxon>
        <taxon>Daucus sect. Daucus</taxon>
    </lineage>
</organism>
<evidence type="ECO:0000256" key="3">
    <source>
        <dbReference type="ARBA" id="ARBA00008388"/>
    </source>
</evidence>
<evidence type="ECO:0000256" key="7">
    <source>
        <dbReference type="ARBA" id="ARBA00022692"/>
    </source>
</evidence>
<evidence type="ECO:0000313" key="22">
    <source>
        <dbReference type="EMBL" id="KZM90776.1"/>
    </source>
</evidence>
<dbReference type="EC" id="1.10.3.11" evidence="17"/>
<feature type="region of interest" description="Disordered" evidence="19">
    <location>
        <begin position="397"/>
        <end position="419"/>
    </location>
</feature>
<comment type="similarity">
    <text evidence="3 17">Belongs to the alternative oxidase family.</text>
</comment>
<evidence type="ECO:0000256" key="16">
    <source>
        <dbReference type="ARBA" id="ARBA00023136"/>
    </source>
</evidence>
<keyword evidence="5" id="KW-0813">Transport</keyword>
<dbReference type="PANTHER" id="PTHR31803">
    <property type="entry name" value="ALTERNATIVE OXIDASE"/>
    <property type="match status" value="1"/>
</dbReference>
<evidence type="ECO:0000256" key="11">
    <source>
        <dbReference type="ARBA" id="ARBA00022982"/>
    </source>
</evidence>
<dbReference type="GO" id="GO:0009916">
    <property type="term" value="F:alternative oxidase activity"/>
    <property type="evidence" value="ECO:0007669"/>
    <property type="project" value="UniProtKB-UniRule"/>
</dbReference>
<comment type="caution">
    <text evidence="22">The sequence shown here is derived from an EMBL/GenBank/DDBJ whole genome shotgun (WGS) entry which is preliminary data.</text>
</comment>
<keyword evidence="12 20" id="KW-1133">Transmembrane helix</keyword>
<dbReference type="GO" id="GO:0106292">
    <property type="term" value="F:superoxide-generating NADPH oxidase activity"/>
    <property type="evidence" value="ECO:0007669"/>
    <property type="project" value="UniProtKB-ARBA"/>
</dbReference>
<keyword evidence="10" id="KW-0809">Transit peptide</keyword>
<dbReference type="GO" id="GO:0005743">
    <property type="term" value="C:mitochondrial inner membrane"/>
    <property type="evidence" value="ECO:0007669"/>
    <property type="project" value="UniProtKB-SubCell"/>
</dbReference>
<reference evidence="22" key="1">
    <citation type="journal article" date="2016" name="Nat. Genet.">
        <title>A high-quality carrot genome assembly provides new insights into carotenoid accumulation and asterid genome evolution.</title>
        <authorList>
            <person name="Iorizzo M."/>
            <person name="Ellison S."/>
            <person name="Senalik D."/>
            <person name="Zeng P."/>
            <person name="Satapoomin P."/>
            <person name="Huang J."/>
            <person name="Bowman M."/>
            <person name="Iovene M."/>
            <person name="Sanseverino W."/>
            <person name="Cavagnaro P."/>
            <person name="Yildiz M."/>
            <person name="Macko-Podgorni A."/>
            <person name="Moranska E."/>
            <person name="Grzebelus E."/>
            <person name="Grzebelus D."/>
            <person name="Ashrafi H."/>
            <person name="Zheng Z."/>
            <person name="Cheng S."/>
            <person name="Spooner D."/>
            <person name="Van Deynze A."/>
            <person name="Simon P."/>
        </authorList>
    </citation>
    <scope>NUCLEOTIDE SEQUENCE [LARGE SCALE GENOMIC DNA]</scope>
    <source>
        <tissue evidence="22">Leaf</tissue>
    </source>
</reference>
<dbReference type="GO" id="GO:0102721">
    <property type="term" value="F:ubiquinol:oxygen oxidoreductase activity"/>
    <property type="evidence" value="ECO:0007669"/>
    <property type="project" value="UniProtKB-EC"/>
</dbReference>
<keyword evidence="8 17" id="KW-0479">Metal-binding</keyword>
<evidence type="ECO:0000256" key="20">
    <source>
        <dbReference type="SAM" id="Phobius"/>
    </source>
</evidence>
<keyword evidence="13 17" id="KW-0560">Oxidoreductase</keyword>
<evidence type="ECO:0000256" key="14">
    <source>
        <dbReference type="ARBA" id="ARBA00023004"/>
    </source>
</evidence>
<feature type="transmembrane region" description="Helical" evidence="20">
    <location>
        <begin position="163"/>
        <end position="183"/>
    </location>
</feature>
<dbReference type="GO" id="GO:0010230">
    <property type="term" value="P:alternative respiration"/>
    <property type="evidence" value="ECO:0007669"/>
    <property type="project" value="TreeGrafter"/>
</dbReference>
<dbReference type="GO" id="GO:0046872">
    <property type="term" value="F:metal ion binding"/>
    <property type="evidence" value="ECO:0007669"/>
    <property type="project" value="UniProtKB-UniRule"/>
</dbReference>
<evidence type="ECO:0000256" key="12">
    <source>
        <dbReference type="ARBA" id="ARBA00022989"/>
    </source>
</evidence>
<evidence type="ECO:0000259" key="21">
    <source>
        <dbReference type="Pfam" id="PF12315"/>
    </source>
</evidence>
<evidence type="ECO:0000256" key="19">
    <source>
        <dbReference type="SAM" id="MobiDB-lite"/>
    </source>
</evidence>
<dbReference type="InterPro" id="IPR038659">
    <property type="entry name" value="AOX_sf"/>
</dbReference>
<keyword evidence="6 17" id="KW-0679">Respiratory chain</keyword>
<evidence type="ECO:0000256" key="10">
    <source>
        <dbReference type="ARBA" id="ARBA00022946"/>
    </source>
</evidence>
<evidence type="ECO:0000256" key="2">
    <source>
        <dbReference type="ARBA" id="ARBA00004448"/>
    </source>
</evidence>
<accession>A0A164VS66</accession>
<feature type="transmembrane region" description="Helical" evidence="20">
    <location>
        <begin position="225"/>
        <end position="244"/>
    </location>
</feature>
<evidence type="ECO:0000256" key="9">
    <source>
        <dbReference type="ARBA" id="ARBA00022792"/>
    </source>
</evidence>
<name>A0A164VS66_DAUCS</name>
<dbReference type="EMBL" id="LNRQ01000006">
    <property type="protein sequence ID" value="KZM90776.1"/>
    <property type="molecule type" value="Genomic_DNA"/>
</dbReference>
<dbReference type="Gramene" id="KZM90776">
    <property type="protein sequence ID" value="KZM90776"/>
    <property type="gene ID" value="DCAR_021859"/>
</dbReference>
<dbReference type="InterPro" id="IPR002680">
    <property type="entry name" value="AOX"/>
</dbReference>
<keyword evidence="14 17" id="KW-0408">Iron</keyword>
<comment type="subunit">
    <text evidence="4">Homodimer; disulfide-linked.</text>
</comment>
<dbReference type="Gene3D" id="1.20.1260.140">
    <property type="entry name" value="Alternative oxidase"/>
    <property type="match status" value="1"/>
</dbReference>
<keyword evidence="9" id="KW-0999">Mitochondrion inner membrane</keyword>
<evidence type="ECO:0000256" key="4">
    <source>
        <dbReference type="ARBA" id="ARBA00011748"/>
    </source>
</evidence>
<evidence type="ECO:0000256" key="8">
    <source>
        <dbReference type="ARBA" id="ARBA00022723"/>
    </source>
</evidence>
<keyword evidence="18" id="KW-0175">Coiled coil</keyword>
<comment type="subcellular location">
    <subcellularLocation>
        <location evidence="2">Mitochondrion inner membrane</location>
        <topology evidence="2">Multi-pass membrane protein</topology>
    </subcellularLocation>
</comment>
<proteinExistence type="inferred from homology"/>
<dbReference type="PANTHER" id="PTHR31803:SF6">
    <property type="entry name" value="UBIQUINOL OXIDASE 2, MITOCHONDRIAL"/>
    <property type="match status" value="1"/>
</dbReference>
<gene>
    <name evidence="22" type="ORF">DCAR_021859</name>
</gene>
<evidence type="ECO:0000256" key="18">
    <source>
        <dbReference type="SAM" id="Coils"/>
    </source>
</evidence>
<evidence type="ECO:0000256" key="1">
    <source>
        <dbReference type="ARBA" id="ARBA00001192"/>
    </source>
</evidence>
<dbReference type="InterPro" id="IPR022087">
    <property type="entry name" value="DA1-like_dom"/>
</dbReference>
<dbReference type="AlphaFoldDB" id="A0A164VS66"/>
<evidence type="ECO:0000256" key="13">
    <source>
        <dbReference type="ARBA" id="ARBA00023002"/>
    </source>
</evidence>